<feature type="transmembrane region" description="Helical" evidence="1">
    <location>
        <begin position="298"/>
        <end position="324"/>
    </location>
</feature>
<reference evidence="2 3" key="2">
    <citation type="submission" date="2019-09" db="EMBL/GenBank/DDBJ databases">
        <authorList>
            <person name="Jin C."/>
        </authorList>
    </citation>
    <scope>NUCLEOTIDE SEQUENCE [LARGE SCALE GENOMIC DNA]</scope>
    <source>
        <strain evidence="2 3">AN110305</strain>
    </source>
</reference>
<evidence type="ECO:0000256" key="1">
    <source>
        <dbReference type="SAM" id="Phobius"/>
    </source>
</evidence>
<keyword evidence="1" id="KW-1133">Transmembrane helix</keyword>
<evidence type="ECO:0008006" key="4">
    <source>
        <dbReference type="Google" id="ProtNLM"/>
    </source>
</evidence>
<name>A0A5B2WYY0_9PSEU</name>
<evidence type="ECO:0000313" key="2">
    <source>
        <dbReference type="EMBL" id="KAA2256114.1"/>
    </source>
</evidence>
<protein>
    <recommendedName>
        <fullName evidence="4">LigA protein</fullName>
    </recommendedName>
</protein>
<keyword evidence="3" id="KW-1185">Reference proteome</keyword>
<keyword evidence="1" id="KW-0812">Transmembrane</keyword>
<dbReference type="Proteomes" id="UP000323454">
    <property type="component" value="Unassembled WGS sequence"/>
</dbReference>
<comment type="caution">
    <text evidence="2">The sequence shown here is derived from an EMBL/GenBank/DDBJ whole genome shotgun (WGS) entry which is preliminary data.</text>
</comment>
<evidence type="ECO:0000313" key="3">
    <source>
        <dbReference type="Proteomes" id="UP000323454"/>
    </source>
</evidence>
<feature type="transmembrane region" description="Helical" evidence="1">
    <location>
        <begin position="60"/>
        <end position="82"/>
    </location>
</feature>
<keyword evidence="1" id="KW-0472">Membrane</keyword>
<feature type="transmembrane region" description="Helical" evidence="1">
    <location>
        <begin position="94"/>
        <end position="119"/>
    </location>
</feature>
<proteinExistence type="predicted"/>
<feature type="transmembrane region" description="Helical" evidence="1">
    <location>
        <begin position="21"/>
        <end position="40"/>
    </location>
</feature>
<feature type="transmembrane region" description="Helical" evidence="1">
    <location>
        <begin position="189"/>
        <end position="214"/>
    </location>
</feature>
<organism evidence="2 3">
    <name type="scientific">Solihabitans fulvus</name>
    <dbReference type="NCBI Taxonomy" id="1892852"/>
    <lineage>
        <taxon>Bacteria</taxon>
        <taxon>Bacillati</taxon>
        <taxon>Actinomycetota</taxon>
        <taxon>Actinomycetes</taxon>
        <taxon>Pseudonocardiales</taxon>
        <taxon>Pseudonocardiaceae</taxon>
        <taxon>Solihabitans</taxon>
    </lineage>
</organism>
<sequence length="336" mass="34885">MTVSAPPSSATARPDRVRPGALRLVACYATIASTIPYLVLKTAWLFGDPIGFVDRSLVDNPVLIGGNAATAAMDVVAALLALTLTYRWGRRASVWLVGFPMWVGAGLLTPIALAMPIAAVHAAATGVQLVTADNLVRPWVYGLVYTGFTAETLTLLVAFVLYARHRWGTLLRARVDELPPGTTHAAQRVLTAVAAALAGIAFVVHLLWACGLPVGQPEEVGVDQGFATHVLDGAYGLTALACGLGLVLLVYRPLGRLPYWVPIALTWVGSGGLFGWGVWSLLPVLAGSALTGTTVGNWGLIGVLGLVRVLAGALGAGIGVILLAERAAAPHASRGV</sequence>
<dbReference type="EMBL" id="VUOB01000053">
    <property type="protein sequence ID" value="KAA2256114.1"/>
    <property type="molecule type" value="Genomic_DNA"/>
</dbReference>
<reference evidence="2 3" key="1">
    <citation type="submission" date="2019-09" db="EMBL/GenBank/DDBJ databases">
        <title>Goodfellowia gen. nov., a new genus of the Pseudonocardineae related to Actinoalloteichus, containing Goodfellowia coeruleoviolacea gen. nov., comb. nov. gen. nov., comb. nov.</title>
        <authorList>
            <person name="Labeda D."/>
        </authorList>
    </citation>
    <scope>NUCLEOTIDE SEQUENCE [LARGE SCALE GENOMIC DNA]</scope>
    <source>
        <strain evidence="2 3">AN110305</strain>
    </source>
</reference>
<dbReference type="AlphaFoldDB" id="A0A5B2WYY0"/>
<dbReference type="RefSeq" id="WP_149852644.1">
    <property type="nucleotide sequence ID" value="NZ_VUOB01000053.1"/>
</dbReference>
<feature type="transmembrane region" description="Helical" evidence="1">
    <location>
        <begin position="234"/>
        <end position="251"/>
    </location>
</feature>
<gene>
    <name evidence="2" type="ORF">F0L68_27115</name>
</gene>
<feature type="transmembrane region" description="Helical" evidence="1">
    <location>
        <begin position="139"/>
        <end position="162"/>
    </location>
</feature>
<dbReference type="OrthoDB" id="4964568at2"/>
<feature type="transmembrane region" description="Helical" evidence="1">
    <location>
        <begin position="263"/>
        <end position="286"/>
    </location>
</feature>
<accession>A0A5B2WYY0</accession>